<dbReference type="InterPro" id="IPR046158">
    <property type="entry name" value="DUF6160"/>
</dbReference>
<feature type="domain" description="DUF6160" evidence="2">
    <location>
        <begin position="1"/>
        <end position="74"/>
    </location>
</feature>
<gene>
    <name evidence="3" type="ORF">CDG60_14780</name>
</gene>
<evidence type="ECO:0000313" key="4">
    <source>
        <dbReference type="Proteomes" id="UP000263753"/>
    </source>
</evidence>
<keyword evidence="1" id="KW-0732">Signal</keyword>
<accession>A0A3B7M072</accession>
<feature type="signal peptide" evidence="1">
    <location>
        <begin position="1"/>
        <end position="21"/>
    </location>
</feature>
<organism evidence="3 4">
    <name type="scientific">Acinetobacter chinensis</name>
    <dbReference type="NCBI Taxonomy" id="2004650"/>
    <lineage>
        <taxon>Bacteria</taxon>
        <taxon>Pseudomonadati</taxon>
        <taxon>Pseudomonadota</taxon>
        <taxon>Gammaproteobacteria</taxon>
        <taxon>Moraxellales</taxon>
        <taxon>Moraxellaceae</taxon>
        <taxon>Acinetobacter</taxon>
    </lineage>
</organism>
<dbReference type="Pfam" id="PF19657">
    <property type="entry name" value="DUF6160"/>
    <property type="match status" value="1"/>
</dbReference>
<feature type="chain" id="PRO_5017633476" evidence="1">
    <location>
        <begin position="22"/>
        <end position="337"/>
    </location>
</feature>
<sequence length="337" mass="33467">MKKLTKLALVSSMAISANAMAMQAMDDAALSATTGQDGINIGIGISKIEIGKIFIHDNDGYSKKGNGTTEIATGKAGFGGTEVAGAISIKGNGTAGHVNETAGIVITANTDQPDTTKAGATLLKSHNLADIRIDSDAGTGTNGAFLNIAADVSGLNISIGEVGVTASGNATPTVGIQRGGVDANYNKILSGLSIKTGVMTANVQLGATPQGAMIKLNTTMTGGLTISDLGIADAAGKGEIWLGKIQVADGASTNLAVDADVSVTTNGLKILARQGDAGIDTYVQAIALGAKPTAALGARGTATVGSIGDVEIQGLKTFYSPTAGTYANGSVITISGR</sequence>
<proteinExistence type="predicted"/>
<dbReference type="Proteomes" id="UP000263753">
    <property type="component" value="Chromosome"/>
</dbReference>
<dbReference type="RefSeq" id="WP_087513956.1">
    <property type="nucleotide sequence ID" value="NZ_CP032134.1"/>
</dbReference>
<evidence type="ECO:0000313" key="3">
    <source>
        <dbReference type="EMBL" id="AXY57715.1"/>
    </source>
</evidence>
<dbReference type="KEGG" id="achi:CDG60_14780"/>
<evidence type="ECO:0000256" key="1">
    <source>
        <dbReference type="SAM" id="SignalP"/>
    </source>
</evidence>
<reference evidence="4" key="1">
    <citation type="submission" date="2018-09" db="EMBL/GenBank/DDBJ databases">
        <title>The complete genome of Acinetobacter sp. strain WCHAc010005.</title>
        <authorList>
            <person name="Hu Y."/>
            <person name="Long H."/>
            <person name="Feng Y."/>
            <person name="Zong Z."/>
        </authorList>
    </citation>
    <scope>NUCLEOTIDE SEQUENCE [LARGE SCALE GENOMIC DNA]</scope>
    <source>
        <strain evidence="4">WCHAc010005</strain>
    </source>
</reference>
<dbReference type="AlphaFoldDB" id="A0A3B7M072"/>
<name>A0A3B7M072_9GAMM</name>
<evidence type="ECO:0000259" key="2">
    <source>
        <dbReference type="Pfam" id="PF19657"/>
    </source>
</evidence>
<dbReference type="EMBL" id="CP032134">
    <property type="protein sequence ID" value="AXY57715.1"/>
    <property type="molecule type" value="Genomic_DNA"/>
</dbReference>
<protein>
    <submittedName>
        <fullName evidence="3">Pilus assembly protein FilA</fullName>
    </submittedName>
</protein>